<dbReference type="AlphaFoldDB" id="A0A366LC94"/>
<comment type="caution">
    <text evidence="1">The sequence shown here is derived from an EMBL/GenBank/DDBJ whole genome shotgun (WGS) entry which is preliminary data.</text>
</comment>
<dbReference type="Proteomes" id="UP000252081">
    <property type="component" value="Unassembled WGS sequence"/>
</dbReference>
<gene>
    <name evidence="1" type="ORF">DRW42_02745</name>
</gene>
<evidence type="ECO:0000313" key="2">
    <source>
        <dbReference type="Proteomes" id="UP000252081"/>
    </source>
</evidence>
<reference evidence="1 2" key="1">
    <citation type="submission" date="2018-07" db="EMBL/GenBank/DDBJ databases">
        <title>A draft genome of a endophytic bacteria, a new species of Pedobacter.</title>
        <authorList>
            <person name="Zhang Z.D."/>
            <person name="Chen Z.J."/>
        </authorList>
    </citation>
    <scope>NUCLEOTIDE SEQUENCE [LARGE SCALE GENOMIC DNA]</scope>
    <source>
        <strain evidence="1 2">RS10</strain>
    </source>
</reference>
<sequence length="178" mass="20442">MEDNIKQDLLKDAIAVRNAGIVLLNNYVLILFERLGLTEDRRFLNSENQLAAVHYLQYLVTGQNHTEESFLSLNKVLCGISLSQSLKTGIEISSEHQNLMDSLLHAAINAWPAIGNSLVDGFRGNWLVRDGMLTEKEDKWELVVEKRPYDLLINKSPFSFSVIKYPWMDKPLYVTWPY</sequence>
<organism evidence="1 2">
    <name type="scientific">Pedobacter miscanthi</name>
    <dbReference type="NCBI Taxonomy" id="2259170"/>
    <lineage>
        <taxon>Bacteria</taxon>
        <taxon>Pseudomonadati</taxon>
        <taxon>Bacteroidota</taxon>
        <taxon>Sphingobacteriia</taxon>
        <taxon>Sphingobacteriales</taxon>
        <taxon>Sphingobacteriaceae</taxon>
        <taxon>Pedobacter</taxon>
    </lineage>
</organism>
<protein>
    <submittedName>
        <fullName evidence="1">Uncharacterized protein</fullName>
    </submittedName>
</protein>
<accession>A0A366LC94</accession>
<dbReference type="InterPro" id="IPR045538">
    <property type="entry name" value="CIS_TMP"/>
</dbReference>
<dbReference type="OrthoDB" id="1488184at2"/>
<dbReference type="EMBL" id="QNQU01000002">
    <property type="protein sequence ID" value="RBQ11400.1"/>
    <property type="molecule type" value="Genomic_DNA"/>
</dbReference>
<proteinExistence type="predicted"/>
<dbReference type="RefSeq" id="WP_113947314.1">
    <property type="nucleotide sequence ID" value="NZ_QNQU01000002.1"/>
</dbReference>
<name>A0A366LC94_9SPHI</name>
<evidence type="ECO:0000313" key="1">
    <source>
        <dbReference type="EMBL" id="RBQ11400.1"/>
    </source>
</evidence>
<keyword evidence="2" id="KW-1185">Reference proteome</keyword>
<dbReference type="Pfam" id="PF19268">
    <property type="entry name" value="CIS_TMP"/>
    <property type="match status" value="1"/>
</dbReference>